<organism evidence="1 2">
    <name type="scientific">Aspergillus melleus</name>
    <dbReference type="NCBI Taxonomy" id="138277"/>
    <lineage>
        <taxon>Eukaryota</taxon>
        <taxon>Fungi</taxon>
        <taxon>Dikarya</taxon>
        <taxon>Ascomycota</taxon>
        <taxon>Pezizomycotina</taxon>
        <taxon>Eurotiomycetes</taxon>
        <taxon>Eurotiomycetidae</taxon>
        <taxon>Eurotiales</taxon>
        <taxon>Aspergillaceae</taxon>
        <taxon>Aspergillus</taxon>
        <taxon>Aspergillus subgen. Circumdati</taxon>
    </lineage>
</organism>
<evidence type="ECO:0000313" key="2">
    <source>
        <dbReference type="Proteomes" id="UP001177260"/>
    </source>
</evidence>
<sequence>MDNANLWTRRSNTSKLSLSMTGTDGKEGGARVEIPRTAKRFGPDSSHGRSNPFNAISPLSAGVSSPSTNASSAFGLGSGAFASFGAPKTPGGSSDLKTPGGEKRDPTSEPEFVEKTKSSAVLSSKDHLLKSTWVIWYRPPTPKYSDYEKSTIPLASISSVESFWSIYAHLKRPSLLPAVSDYHIFKKGIRPVWEDEANKKGGKWVVRLKKGVADRYWEDLLLAMIGDQFAEAGDEVCGAVLSVRSGEDVLAVWTRIDGGRNIKIRETIKRLLGFPIDTNIVWKSHDDSIAQRSAIDQARQEKASGNPAMPKNSTPPIDPDLHGDEKSMVTKERDASSLADEQRLFPSYKQNSPGGVTIKPGQTTVKPKKLQGFGSLKPVNTLSGRARDSGPVRAQGKQSYRGNNSPGFGTRTFQSDGITDFDSPERPPKRRRRDSLGAPLGKTISISDDDIMEQAAPDTASLAGSSARRSSVSSQTTGKGKRGMKRIIVDEFREVERNVRIPRESPSKRHHHWWVDDDREEQFTEDAAKERHLSTSKPTVEPGFEKPRNPRHEVLESVEIHGLNGTSDNSTSKDHPPEPRPYRAFNLRESPDELQGEATVRPAPTTINRAAQLTNDDSEVEEQPTSSGRQQLSSHDIRPTSFISASSTNKKKPNKKPKQKKNHSIYQTFKITYLRVGGLEQHVPKGETKDLVFDLENDVISYPGRANTQVPVALDRVIKVEQGEGASRKMRFGLTRTKGTGDQMDIELLVPETKRELCALFNKHGVKIVSRDEYVFSPVSLVAKLTENSEYMEKVFTRKNKRLSDQQPQEPSTISESGAKKASPEPVTKPTVPKRIKLSESLQDEHGNVVGQKHAESASSPPKNAVPQECTSNTQPAEITEPSIPDSSLFSPSTRATRSMLRRAPPPTVVCDDEDEEDTPQPKLKGKQKRWNKPLIYPRFGKKKAEVNAQDVERLSDNEFLNDNLIGFYIRFLQDHLERCNKEAAKRVYFFNSYFFATLTNSPKGRRAINYEGVQKWTRNVDIFSHDYIVVPINENAHWYVAIICNLPYLPGVSKDTAQDRPSEGDMSAQPDREVQEVQETPEPGEVSDTKSGKEEVTRQSLASMNLSDEESSREPGSQVPTESGSIEANSESQTQVQASKGDSKGSGSKLADTPRKSRKQKKPAGPKHDIHQPIIITFDSLNLARSPTISILRDYLHAEAKSKRDVEIDKTMIKGMRAQEIPLQSNYSDCGLYLLAYLEKFVQDPDQFIWKLLRREMSTEEDWPEVRSGQLRTRLRKFLDRLYDEQAQLSPENASDQNFMADMKPVSYLLTSPAIRWYSKPVNSSERLPEESKRTSNDPTSEKSGSSKEGSRPSVQESATNGEDPQSAAPEPSAFDKPKHSEKAGDIIEVPDSQEPVQMIPASPVRKTVRKKEKEKQAQTDHAEVVDVTPKKQGAIPVDGAKASEAESSVKEHPFEVEIQVKRTPPPSTSGESPKKSPRAGKRKHKSTKGT</sequence>
<dbReference type="Proteomes" id="UP001177260">
    <property type="component" value="Unassembled WGS sequence"/>
</dbReference>
<gene>
    <name evidence="1" type="ORF">N8T08_005523</name>
</gene>
<evidence type="ECO:0000313" key="1">
    <source>
        <dbReference type="EMBL" id="KAK1144370.1"/>
    </source>
</evidence>
<dbReference type="EMBL" id="JAOPJF010000031">
    <property type="protein sequence ID" value="KAK1144370.1"/>
    <property type="molecule type" value="Genomic_DNA"/>
</dbReference>
<comment type="caution">
    <text evidence="1">The sequence shown here is derived from an EMBL/GenBank/DDBJ whole genome shotgun (WGS) entry which is preliminary data.</text>
</comment>
<keyword evidence="2" id="KW-1185">Reference proteome</keyword>
<proteinExistence type="predicted"/>
<protein>
    <submittedName>
        <fullName evidence="1">Uncharacterized protein</fullName>
    </submittedName>
</protein>
<reference evidence="1 2" key="1">
    <citation type="journal article" date="2023" name="ACS Omega">
        <title>Identification of the Neoaspergillic Acid Biosynthesis Gene Cluster by Establishing an In Vitro CRISPR-Ribonucleoprotein Genetic System in Aspergillus melleus.</title>
        <authorList>
            <person name="Yuan B."/>
            <person name="Grau M.F."/>
            <person name="Murata R.M."/>
            <person name="Torok T."/>
            <person name="Venkateswaran K."/>
            <person name="Stajich J.E."/>
            <person name="Wang C.C.C."/>
        </authorList>
    </citation>
    <scope>NUCLEOTIDE SEQUENCE [LARGE SCALE GENOMIC DNA]</scope>
    <source>
        <strain evidence="1 2">IMV 1140</strain>
    </source>
</reference>
<name>A0ACC3B2L1_9EURO</name>
<accession>A0ACC3B2L1</accession>